<evidence type="ECO:0000313" key="1">
    <source>
        <dbReference type="EMBL" id="NUU61741.1"/>
    </source>
</evidence>
<name>A0A850EV04_9BACL</name>
<reference evidence="1" key="1">
    <citation type="submission" date="2020-06" db="EMBL/GenBank/DDBJ databases">
        <title>Paenibacillus sp. nov., isolated from soil.</title>
        <authorList>
            <person name="Seo Y.L."/>
        </authorList>
    </citation>
    <scope>NUCLEOTIDE SEQUENCE [LARGE SCALE GENOMIC DNA]</scope>
    <source>
        <strain evidence="1">JW14</strain>
    </source>
</reference>
<keyword evidence="2" id="KW-1185">Reference proteome</keyword>
<evidence type="ECO:0008006" key="3">
    <source>
        <dbReference type="Google" id="ProtNLM"/>
    </source>
</evidence>
<accession>A0A850EV04</accession>
<dbReference type="EMBL" id="JABWCS010000210">
    <property type="protein sequence ID" value="NUU61741.1"/>
    <property type="molecule type" value="Genomic_DNA"/>
</dbReference>
<comment type="caution">
    <text evidence="1">The sequence shown here is derived from an EMBL/GenBank/DDBJ whole genome shotgun (WGS) entry which is preliminary data.</text>
</comment>
<gene>
    <name evidence="1" type="ORF">HPT30_15460</name>
</gene>
<dbReference type="AlphaFoldDB" id="A0A850EV04"/>
<organism evidence="1 2">
    <name type="scientific">Paenibacillus agri</name>
    <dbReference type="NCBI Taxonomy" id="2744309"/>
    <lineage>
        <taxon>Bacteria</taxon>
        <taxon>Bacillati</taxon>
        <taxon>Bacillota</taxon>
        <taxon>Bacilli</taxon>
        <taxon>Bacillales</taxon>
        <taxon>Paenibacillaceae</taxon>
        <taxon>Paenibacillus</taxon>
    </lineage>
</organism>
<evidence type="ECO:0000313" key="2">
    <source>
        <dbReference type="Proteomes" id="UP000564806"/>
    </source>
</evidence>
<proteinExistence type="predicted"/>
<dbReference type="RefSeq" id="WP_175372237.1">
    <property type="nucleotide sequence ID" value="NZ_JABWCS010000210.1"/>
</dbReference>
<protein>
    <recommendedName>
        <fullName evidence="3">Hydrolase</fullName>
    </recommendedName>
</protein>
<dbReference type="Proteomes" id="UP000564806">
    <property type="component" value="Unassembled WGS sequence"/>
</dbReference>
<sequence length="125" mass="14411">MPANDQKKRYFVSAAHGVIQNIRNESNEFEVHLNDEELTILQDLLTNLESDDDYTFRRAFVPFKSADHDDAAEEFDDQTIALYRYLYEHGSNDTREMIKSLNVLTKLENTAYQDKGYGGGTPLNK</sequence>